<keyword evidence="3" id="KW-1185">Reference proteome</keyword>
<feature type="transmembrane region" description="Helical" evidence="1">
    <location>
        <begin position="6"/>
        <end position="25"/>
    </location>
</feature>
<sequence>MTDTLIAVVAISLIIAGVGFVGWLFDD</sequence>
<name>A0A0K1LJ20_9CAUD</name>
<evidence type="ECO:0000313" key="2">
    <source>
        <dbReference type="EMBL" id="AKU42414.1"/>
    </source>
</evidence>
<dbReference type="RefSeq" id="YP_009198834.1">
    <property type="nucleotide sequence ID" value="NC_028802.1"/>
</dbReference>
<keyword evidence="1" id="KW-1133">Transmembrane helix</keyword>
<keyword evidence="1" id="KW-0812">Transmembrane</keyword>
<accession>A0A0K1LJ20</accession>
<reference evidence="2 3" key="1">
    <citation type="submission" date="2015-06" db="EMBL/GenBank/DDBJ databases">
        <authorList>
            <person name="Alford R.F."/>
            <person name="Ferguson J.R."/>
            <person name="Griffin W.B."/>
            <person name="Guertin S.W."/>
            <person name="Mascioli J.B."/>
            <person name="Mishra N."/>
            <person name="Munoz M.J."/>
            <person name="Parrella L.E."/>
            <person name="Poss L.M."/>
            <person name="Ranjan D."/>
            <person name="Sack Q.V."/>
            <person name="Sentis A.J."/>
            <person name="Sopp T.K."/>
            <person name="Thomas A."/>
            <person name="Wienbar S.R."/>
            <person name="Woolford M."/>
            <person name="Forsyth K.S."/>
            <person name="Chandra V.M."/>
            <person name="Braun M.A."/>
            <person name="Jarvik J."/>
            <person name="Lopez A.J."/>
            <person name="Bradley K.W."/>
            <person name="Asai D.J."/>
            <person name="Bowman C.A."/>
            <person name="Russell D.A."/>
            <person name="Pope W.H."/>
            <person name="Jacobs-Sera D."/>
            <person name="Hendrix R.W."/>
            <person name="Hatfull G.F."/>
        </authorList>
    </citation>
    <scope>NUCLEOTIDE SEQUENCE [LARGE SCALE GENOMIC DNA]</scope>
</reference>
<keyword evidence="1" id="KW-0472">Membrane</keyword>
<dbReference type="GeneID" id="26625917"/>
<dbReference type="Proteomes" id="UP000202614">
    <property type="component" value="Segment"/>
</dbReference>
<evidence type="ECO:0000256" key="1">
    <source>
        <dbReference type="SAM" id="Phobius"/>
    </source>
</evidence>
<proteinExistence type="predicted"/>
<protein>
    <submittedName>
        <fullName evidence="2">Uncharacterized protein</fullName>
    </submittedName>
</protein>
<dbReference type="EMBL" id="KT004677">
    <property type="protein sequence ID" value="AKU42414.1"/>
    <property type="molecule type" value="Genomic_DNA"/>
</dbReference>
<evidence type="ECO:0000313" key="3">
    <source>
        <dbReference type="Proteomes" id="UP000202614"/>
    </source>
</evidence>
<gene>
    <name evidence="2" type="ORF">UNIONJACK_62</name>
</gene>
<organism evidence="2 3">
    <name type="scientific">Mycobacterium phage UnionJack</name>
    <dbReference type="NCBI Taxonomy" id="1673876"/>
    <lineage>
        <taxon>Viruses</taxon>
        <taxon>Duplodnaviria</taxon>
        <taxon>Heunggongvirae</taxon>
        <taxon>Uroviricota</taxon>
        <taxon>Caudoviricetes</taxon>
        <taxon>Benedictvirus</taxon>
        <taxon>Benedictvirus unionjack</taxon>
    </lineage>
</organism>
<dbReference type="KEGG" id="vg:26625917"/>